<name>A0AAN0S5E0_9ENTR</name>
<keyword evidence="1" id="KW-0285">Flavoprotein</keyword>
<dbReference type="GO" id="GO:0004497">
    <property type="term" value="F:monooxygenase activity"/>
    <property type="evidence" value="ECO:0007669"/>
    <property type="project" value="UniProtKB-KW"/>
</dbReference>
<feature type="domain" description="FAD-binding" evidence="5">
    <location>
        <begin position="3"/>
        <end position="164"/>
    </location>
</feature>
<reference evidence="6 7" key="1">
    <citation type="submission" date="2014-09" db="EMBL/GenBank/DDBJ databases">
        <authorList>
            <person name="Chan K.-G."/>
        </authorList>
    </citation>
    <scope>NUCLEOTIDE SEQUENCE [LARGE SCALE GENOMIC DNA]</scope>
    <source>
        <strain evidence="6 7">M006</strain>
    </source>
</reference>
<dbReference type="KEGG" id="cem:LH23_14855"/>
<dbReference type="SUPFAM" id="SSF51905">
    <property type="entry name" value="FAD/NAD(P)-binding domain"/>
    <property type="match status" value="1"/>
</dbReference>
<protein>
    <recommendedName>
        <fullName evidence="5">FAD-binding domain-containing protein</fullName>
    </recommendedName>
</protein>
<evidence type="ECO:0000256" key="3">
    <source>
        <dbReference type="ARBA" id="ARBA00023002"/>
    </source>
</evidence>
<gene>
    <name evidence="6" type="ORF">LH23_14855</name>
</gene>
<feature type="domain" description="FAD-binding" evidence="5">
    <location>
        <begin position="275"/>
        <end position="312"/>
    </location>
</feature>
<keyword evidence="3" id="KW-0560">Oxidoreductase</keyword>
<dbReference type="AlphaFoldDB" id="A0AAN0S5E0"/>
<dbReference type="Pfam" id="PF01494">
    <property type="entry name" value="FAD_binding_3"/>
    <property type="match status" value="2"/>
</dbReference>
<dbReference type="EMBL" id="CP009458">
    <property type="protein sequence ID" value="AIR61883.1"/>
    <property type="molecule type" value="Genomic_DNA"/>
</dbReference>
<evidence type="ECO:0000256" key="4">
    <source>
        <dbReference type="ARBA" id="ARBA00023033"/>
    </source>
</evidence>
<dbReference type="RefSeq" id="WP_039292474.1">
    <property type="nucleotide sequence ID" value="NZ_CP009458.1"/>
</dbReference>
<evidence type="ECO:0000256" key="1">
    <source>
        <dbReference type="ARBA" id="ARBA00022630"/>
    </source>
</evidence>
<evidence type="ECO:0000256" key="2">
    <source>
        <dbReference type="ARBA" id="ARBA00022827"/>
    </source>
</evidence>
<dbReference type="GO" id="GO:0071949">
    <property type="term" value="F:FAD binding"/>
    <property type="evidence" value="ECO:0007669"/>
    <property type="project" value="InterPro"/>
</dbReference>
<dbReference type="Proteomes" id="UP000029516">
    <property type="component" value="Chromosome"/>
</dbReference>
<dbReference type="InterPro" id="IPR002938">
    <property type="entry name" value="FAD-bd"/>
</dbReference>
<keyword evidence="2" id="KW-0274">FAD</keyword>
<dbReference type="PANTHER" id="PTHR46972:SF1">
    <property type="entry name" value="FAD DEPENDENT OXIDOREDUCTASE DOMAIN-CONTAINING PROTEIN"/>
    <property type="match status" value="1"/>
</dbReference>
<sequence>MITIIGAGVAGPLLAYMLHRQGIAVCILEADASLDSRHQGGMLNLNEGTGKPALRAAGLYEAAMALVLEGADATLMRDKQGHVLYQDDGDGSRPEVDRGALRKLVVEALPEGIIRWNSRVTSIEPKGTGFHLKLGDGSTHICDALVGADGAWSKVRPLLTAQKPLYSGITFVELRYPNVSQQYPAVKALSGKGSLFALSEGRGIMAHCEPGDEVSAYAAIPVPEAQSRRTFTLDELAEHFRGWGECYREMLVQSEGPLVARPIYVLPTGAFWEAEGNVTLIGDAAHVMSPFAGEGVNLAMADAVDLAHAIISQPSSLADAFKVYQEAMAARTVRFQQESAANFAMGFAADAPRELLALFTGLGAQDEGQ</sequence>
<dbReference type="Gene3D" id="3.50.50.60">
    <property type="entry name" value="FAD/NAD(P)-binding domain"/>
    <property type="match status" value="1"/>
</dbReference>
<evidence type="ECO:0000313" key="6">
    <source>
        <dbReference type="EMBL" id="AIR61883.1"/>
    </source>
</evidence>
<dbReference type="InterPro" id="IPR036188">
    <property type="entry name" value="FAD/NAD-bd_sf"/>
</dbReference>
<organism evidence="6 7">
    <name type="scientific">Cedecea neteri</name>
    <dbReference type="NCBI Taxonomy" id="158822"/>
    <lineage>
        <taxon>Bacteria</taxon>
        <taxon>Pseudomonadati</taxon>
        <taxon>Pseudomonadota</taxon>
        <taxon>Gammaproteobacteria</taxon>
        <taxon>Enterobacterales</taxon>
        <taxon>Enterobacteriaceae</taxon>
        <taxon>Cedecea</taxon>
    </lineage>
</organism>
<dbReference type="PRINTS" id="PR00420">
    <property type="entry name" value="RNGMNOXGNASE"/>
</dbReference>
<evidence type="ECO:0000259" key="5">
    <source>
        <dbReference type="Pfam" id="PF01494"/>
    </source>
</evidence>
<evidence type="ECO:0000313" key="7">
    <source>
        <dbReference type="Proteomes" id="UP000029516"/>
    </source>
</evidence>
<accession>A0AAN0S5E0</accession>
<dbReference type="PANTHER" id="PTHR46972">
    <property type="entry name" value="MONOOXYGENASE ASQM-RELATED"/>
    <property type="match status" value="1"/>
</dbReference>
<proteinExistence type="predicted"/>
<keyword evidence="4" id="KW-0503">Monooxygenase</keyword>